<keyword evidence="5 10" id="KW-0812">Transmembrane</keyword>
<keyword evidence="7 10" id="KW-0472">Membrane</keyword>
<feature type="transmembrane region" description="Helical" evidence="10">
    <location>
        <begin position="284"/>
        <end position="306"/>
    </location>
</feature>
<dbReference type="PANTHER" id="PTHR43029">
    <property type="entry name" value="AMMONIUM TRANSPORTER MEP2"/>
    <property type="match status" value="1"/>
</dbReference>
<evidence type="ECO:0000256" key="4">
    <source>
        <dbReference type="ARBA" id="ARBA00022475"/>
    </source>
</evidence>
<evidence type="ECO:0000256" key="7">
    <source>
        <dbReference type="ARBA" id="ARBA00023136"/>
    </source>
</evidence>
<dbReference type="Pfam" id="PF00909">
    <property type="entry name" value="Ammonium_transp"/>
    <property type="match status" value="1"/>
</dbReference>
<evidence type="ECO:0000313" key="13">
    <source>
        <dbReference type="EMBL" id="RCW84312.1"/>
    </source>
</evidence>
<protein>
    <recommendedName>
        <fullName evidence="9 10">Ammonium transporter</fullName>
    </recommendedName>
</protein>
<evidence type="ECO:0000313" key="14">
    <source>
        <dbReference type="Proteomes" id="UP000253324"/>
    </source>
</evidence>
<feature type="transmembrane region" description="Helical" evidence="10">
    <location>
        <begin position="251"/>
        <end position="272"/>
    </location>
</feature>
<sequence>MKIPTSLTSAARSTLLGSLALVAIGTLAAFAQEAAPAAPAAAAPAFTVDKGDTTWMMISTVLVLLMTIPGLALFYGGLVRSKNMLSVLMQVFTITAVVMLIWVFYGYSLAFTPGNSFVGGLSKAFLQGVDVTTMSETFTKGVAIPELVYVVFQMTFACITPALIVGAFAERVKFSAVILFVILWVTFVYFPIAHMVWFWGGPSAYSDPSGLIFGFGAIDFAGGTVVHINAGIAGLVGALMIGKRTGYKKDIMAPHSMTMTMIGASLLWVGWFGFNAGSNLEANAYAGLAMINTFVATAAAAVMWIILESFLRGKASMLGAVSGAVAGLVAVTPAAGFVGPMGAIVLGAVVTVVCYFFVAVVKNTFDYDDSLDVFGIHCVGGIIGALGTGILVNPALGGAGIVDYSTADFAASYAGTATQLWAQFKGVAVTLLWSGIGSAILYKIVDLIVGLRASPESEREGLDLTSHGEAAYHS</sequence>
<evidence type="ECO:0000256" key="9">
    <source>
        <dbReference type="ARBA" id="ARBA00050025"/>
    </source>
</evidence>
<feature type="transmembrane region" description="Helical" evidence="10">
    <location>
        <begin position="318"/>
        <end position="337"/>
    </location>
</feature>
<dbReference type="SUPFAM" id="SSF111352">
    <property type="entry name" value="Ammonium transporter"/>
    <property type="match status" value="1"/>
</dbReference>
<dbReference type="PANTHER" id="PTHR43029:SF10">
    <property type="entry name" value="AMMONIUM TRANSPORTER MEP2"/>
    <property type="match status" value="1"/>
</dbReference>
<evidence type="ECO:0000256" key="8">
    <source>
        <dbReference type="ARBA" id="ARBA00023177"/>
    </source>
</evidence>
<keyword evidence="14" id="KW-1185">Reference proteome</keyword>
<dbReference type="RefSeq" id="WP_114429608.1">
    <property type="nucleotide sequence ID" value="NZ_QPJM01000004.1"/>
</dbReference>
<dbReference type="EMBL" id="QPJM01000004">
    <property type="protein sequence ID" value="RCW84312.1"/>
    <property type="molecule type" value="Genomic_DNA"/>
</dbReference>
<dbReference type="Proteomes" id="UP000253324">
    <property type="component" value="Unassembled WGS sequence"/>
</dbReference>
<proteinExistence type="inferred from homology"/>
<feature type="signal peptide" evidence="11">
    <location>
        <begin position="1"/>
        <end position="31"/>
    </location>
</feature>
<name>A0A368YVR4_9HYPH</name>
<evidence type="ECO:0000256" key="5">
    <source>
        <dbReference type="ARBA" id="ARBA00022692"/>
    </source>
</evidence>
<comment type="similarity">
    <text evidence="2 10">Belongs to the ammonia transporter channel (TC 1.A.11.2) family.</text>
</comment>
<keyword evidence="3 10" id="KW-0813">Transport</keyword>
<feature type="transmembrane region" description="Helical" evidence="10">
    <location>
        <begin position="85"/>
        <end position="105"/>
    </location>
</feature>
<evidence type="ECO:0000256" key="1">
    <source>
        <dbReference type="ARBA" id="ARBA00004651"/>
    </source>
</evidence>
<feature type="transmembrane region" description="Helical" evidence="10">
    <location>
        <begin position="373"/>
        <end position="402"/>
    </location>
</feature>
<dbReference type="AlphaFoldDB" id="A0A368YVR4"/>
<evidence type="ECO:0000256" key="10">
    <source>
        <dbReference type="RuleBase" id="RU362002"/>
    </source>
</evidence>
<keyword evidence="6 10" id="KW-1133">Transmembrane helix</keyword>
<feature type="transmembrane region" description="Helical" evidence="10">
    <location>
        <begin position="343"/>
        <end position="361"/>
    </location>
</feature>
<feature type="domain" description="Ammonium transporter AmtB-like" evidence="12">
    <location>
        <begin position="55"/>
        <end position="472"/>
    </location>
</feature>
<accession>A0A368YVR4</accession>
<evidence type="ECO:0000256" key="3">
    <source>
        <dbReference type="ARBA" id="ARBA00022448"/>
    </source>
</evidence>
<gene>
    <name evidence="13" type="ORF">C7476_10464</name>
</gene>
<keyword evidence="11" id="KW-0732">Signal</keyword>
<dbReference type="FunFam" id="1.10.3430.10:FF:000007">
    <property type="entry name" value="Ammonium transporter"/>
    <property type="match status" value="1"/>
</dbReference>
<dbReference type="InterPro" id="IPR001905">
    <property type="entry name" value="Ammonium_transpt"/>
</dbReference>
<keyword evidence="8 10" id="KW-0924">Ammonia transport</keyword>
<feature type="transmembrane region" description="Helical" evidence="10">
    <location>
        <begin position="211"/>
        <end position="239"/>
    </location>
</feature>
<evidence type="ECO:0000259" key="12">
    <source>
        <dbReference type="Pfam" id="PF00909"/>
    </source>
</evidence>
<dbReference type="GO" id="GO:0008519">
    <property type="term" value="F:ammonium channel activity"/>
    <property type="evidence" value="ECO:0007669"/>
    <property type="project" value="InterPro"/>
</dbReference>
<feature type="transmembrane region" description="Helical" evidence="10">
    <location>
        <begin position="422"/>
        <end position="442"/>
    </location>
</feature>
<comment type="caution">
    <text evidence="13">The sequence shown here is derived from an EMBL/GenBank/DDBJ whole genome shotgun (WGS) entry which is preliminary data.</text>
</comment>
<feature type="transmembrane region" description="Helical" evidence="10">
    <location>
        <begin position="176"/>
        <end position="199"/>
    </location>
</feature>
<dbReference type="InterPro" id="IPR024041">
    <property type="entry name" value="NH4_transpt_AmtB-like_dom"/>
</dbReference>
<dbReference type="InterPro" id="IPR018047">
    <property type="entry name" value="Ammonium_transpt_CS"/>
</dbReference>
<evidence type="ECO:0000256" key="2">
    <source>
        <dbReference type="ARBA" id="ARBA00005887"/>
    </source>
</evidence>
<reference evidence="13 14" key="1">
    <citation type="submission" date="2018-07" db="EMBL/GenBank/DDBJ databases">
        <title>Genomic Encyclopedia of Type Strains, Phase III (KMG-III): the genomes of soil and plant-associated and newly described type strains.</title>
        <authorList>
            <person name="Whitman W."/>
        </authorList>
    </citation>
    <scope>NUCLEOTIDE SEQUENCE [LARGE SCALE GENOMIC DNA]</scope>
    <source>
        <strain evidence="13 14">31-25a</strain>
    </source>
</reference>
<dbReference type="GO" id="GO:0005886">
    <property type="term" value="C:plasma membrane"/>
    <property type="evidence" value="ECO:0007669"/>
    <property type="project" value="UniProtKB-SubCell"/>
</dbReference>
<dbReference type="InterPro" id="IPR029020">
    <property type="entry name" value="Ammonium/urea_transptr"/>
</dbReference>
<feature type="transmembrane region" description="Helical" evidence="10">
    <location>
        <begin position="147"/>
        <end position="169"/>
    </location>
</feature>
<evidence type="ECO:0000256" key="6">
    <source>
        <dbReference type="ARBA" id="ARBA00022989"/>
    </source>
</evidence>
<feature type="chain" id="PRO_5016835352" description="Ammonium transporter" evidence="11">
    <location>
        <begin position="32"/>
        <end position="474"/>
    </location>
</feature>
<keyword evidence="4" id="KW-1003">Cell membrane</keyword>
<feature type="transmembrane region" description="Helical" evidence="10">
    <location>
        <begin position="58"/>
        <end position="78"/>
    </location>
</feature>
<dbReference type="PROSITE" id="PS01219">
    <property type="entry name" value="AMMONIUM_TRANSP"/>
    <property type="match status" value="1"/>
</dbReference>
<dbReference type="NCBIfam" id="TIGR00836">
    <property type="entry name" value="amt"/>
    <property type="match status" value="1"/>
</dbReference>
<comment type="subcellular location">
    <subcellularLocation>
        <location evidence="1 10">Cell membrane</location>
        <topology evidence="1 10">Multi-pass membrane protein</topology>
    </subcellularLocation>
</comment>
<organism evidence="13 14">
    <name type="scientific">Phyllobacterium bourgognense</name>
    <dbReference type="NCBI Taxonomy" id="314236"/>
    <lineage>
        <taxon>Bacteria</taxon>
        <taxon>Pseudomonadati</taxon>
        <taxon>Pseudomonadota</taxon>
        <taxon>Alphaproteobacteria</taxon>
        <taxon>Hyphomicrobiales</taxon>
        <taxon>Phyllobacteriaceae</taxon>
        <taxon>Phyllobacterium</taxon>
    </lineage>
</organism>
<dbReference type="OrthoDB" id="9814202at2"/>
<dbReference type="Gene3D" id="1.10.3430.10">
    <property type="entry name" value="Ammonium transporter AmtB like domains"/>
    <property type="match status" value="1"/>
</dbReference>
<evidence type="ECO:0000256" key="11">
    <source>
        <dbReference type="SAM" id="SignalP"/>
    </source>
</evidence>